<dbReference type="EMBL" id="MF156577">
    <property type="protein sequence ID" value="ASU04091.1"/>
    <property type="molecule type" value="Genomic_DNA"/>
</dbReference>
<dbReference type="InterPro" id="IPR021739">
    <property type="entry name" value="SaV-like"/>
</dbReference>
<evidence type="ECO:0008006" key="3">
    <source>
        <dbReference type="Google" id="ProtNLM"/>
    </source>
</evidence>
<dbReference type="Pfam" id="PF11753">
    <property type="entry name" value="DUF3310"/>
    <property type="match status" value="1"/>
</dbReference>
<organism evidence="1 2">
    <name type="scientific">Bacillus phage Juan</name>
    <dbReference type="NCBI Taxonomy" id="2023949"/>
    <lineage>
        <taxon>Viruses</taxon>
        <taxon>Duplodnaviria</taxon>
        <taxon>Heunggongvirae</taxon>
        <taxon>Uroviricota</taxon>
        <taxon>Caudoviricetes</taxon>
        <taxon>Salasmaviridae</taxon>
        <taxon>Northropvirinae</taxon>
        <taxon>Claudivirus</taxon>
        <taxon>Claudivirus juan</taxon>
    </lineage>
</organism>
<sequence length="119" mass="14264">METMCCKCWKYEATSMKDLLCNKCRYEEKVKRDNESDNRKEDIINKKEIIKPSHYHEGVNIDPICYGKEHFTHEEMKGFYKMNVIKYVTRADKKNGLEDLIKAKNYLEMLIENVENDDE</sequence>
<reference evidence="2" key="1">
    <citation type="submission" date="2017-05" db="EMBL/GenBank/DDBJ databases">
        <authorList>
            <person name="Persinger R."/>
            <person name="Himelright M."/>
            <person name="Sutterfield B."/>
            <person name="Davis G."/>
            <person name="Huang C."/>
            <person name="Martinez E."/>
            <person name="Miscione A."/>
            <person name="O'Neill T."/>
            <person name="Temple L."/>
        </authorList>
    </citation>
    <scope>NUCLEOTIDE SEQUENCE [LARGE SCALE GENOMIC DNA]</scope>
</reference>
<name>A0A223LJ95_9CAUD</name>
<dbReference type="GeneID" id="56238963"/>
<accession>A0A223LJ95</accession>
<proteinExistence type="predicted"/>
<dbReference type="RefSeq" id="YP_009910255.1">
    <property type="nucleotide sequence ID" value="NC_049963.1"/>
</dbReference>
<protein>
    <recommendedName>
        <fullName evidence="3">Nucleotide kinase</fullName>
    </recommendedName>
</protein>
<keyword evidence="2" id="KW-1185">Reference proteome</keyword>
<dbReference type="KEGG" id="vg:56238963"/>
<dbReference type="Proteomes" id="UP000225834">
    <property type="component" value="Segment"/>
</dbReference>
<evidence type="ECO:0000313" key="2">
    <source>
        <dbReference type="Proteomes" id="UP000225834"/>
    </source>
</evidence>
<evidence type="ECO:0000313" key="1">
    <source>
        <dbReference type="EMBL" id="ASU04091.1"/>
    </source>
</evidence>